<comment type="caution">
    <text evidence="2">The sequence shown here is derived from an EMBL/GenBank/DDBJ whole genome shotgun (WGS) entry which is preliminary data.</text>
</comment>
<feature type="transmembrane region" description="Helical" evidence="1">
    <location>
        <begin position="31"/>
        <end position="50"/>
    </location>
</feature>
<evidence type="ECO:0000313" key="2">
    <source>
        <dbReference type="EMBL" id="MCA6062846.1"/>
    </source>
</evidence>
<sequence>MNEDFIIRLFIHLLVSLLLIRGSYFHFNRHYAHASAFITFGCGVFIVTAMLHNTQISMGFAFGLFAVFSMLRYRTESISVKEMTYLFLTIALSLLNAVATLDWLPLLATDLFIVAVAFVLETSLIFDKQEEREVDYDLIDNIRPENQRRLIADLKARTGWQISSVDILEVDFIRDRARLRVSFPKTTKSQRDNVCQQASSRIGS</sequence>
<proteinExistence type="predicted"/>
<evidence type="ECO:0000313" key="3">
    <source>
        <dbReference type="Proteomes" id="UP000714380"/>
    </source>
</evidence>
<feature type="transmembrane region" description="Helical" evidence="1">
    <location>
        <begin position="56"/>
        <end position="73"/>
    </location>
</feature>
<organism evidence="2 3">
    <name type="scientific">Thalassolituus marinus</name>
    <dbReference type="NCBI Taxonomy" id="671053"/>
    <lineage>
        <taxon>Bacteria</taxon>
        <taxon>Pseudomonadati</taxon>
        <taxon>Pseudomonadota</taxon>
        <taxon>Gammaproteobacteria</taxon>
        <taxon>Oceanospirillales</taxon>
        <taxon>Oceanospirillaceae</taxon>
        <taxon>Thalassolituus</taxon>
    </lineage>
</organism>
<feature type="transmembrane region" description="Helical" evidence="1">
    <location>
        <begin position="85"/>
        <end position="101"/>
    </location>
</feature>
<gene>
    <name evidence="2" type="ORF">I9W95_04410</name>
</gene>
<keyword evidence="1" id="KW-0812">Transmembrane</keyword>
<dbReference type="InterPro" id="IPR032531">
    <property type="entry name" value="DUF4956"/>
</dbReference>
<accession>A0ABS7ZMA4</accession>
<evidence type="ECO:0000256" key="1">
    <source>
        <dbReference type="SAM" id="Phobius"/>
    </source>
</evidence>
<reference evidence="2 3" key="1">
    <citation type="submission" date="2020-12" db="EMBL/GenBank/DDBJ databases">
        <title>Novel Thalassolituus-related marine hydrocarbonoclastic bacteria mediated algae-derived hydrocarbons mineralization in twilight zone of the northern South China Sea.</title>
        <authorList>
            <person name="Dong C."/>
        </authorList>
    </citation>
    <scope>NUCLEOTIDE SEQUENCE [LARGE SCALE GENOMIC DNA]</scope>
    <source>
        <strain evidence="2 3">IMCC1826</strain>
    </source>
</reference>
<name>A0ABS7ZMA4_9GAMM</name>
<dbReference type="Proteomes" id="UP000714380">
    <property type="component" value="Unassembled WGS sequence"/>
</dbReference>
<keyword evidence="1" id="KW-0472">Membrane</keyword>
<keyword evidence="3" id="KW-1185">Reference proteome</keyword>
<dbReference type="Pfam" id="PF16316">
    <property type="entry name" value="DUF4956"/>
    <property type="match status" value="1"/>
</dbReference>
<keyword evidence="1" id="KW-1133">Transmembrane helix</keyword>
<dbReference type="RefSeq" id="WP_225672259.1">
    <property type="nucleotide sequence ID" value="NZ_JAEDAH010000020.1"/>
</dbReference>
<dbReference type="EMBL" id="JAEDAH010000020">
    <property type="protein sequence ID" value="MCA6062846.1"/>
    <property type="molecule type" value="Genomic_DNA"/>
</dbReference>
<protein>
    <submittedName>
        <fullName evidence="2">DUF4956 domain-containing protein</fullName>
    </submittedName>
</protein>
<feature type="transmembrane region" description="Helical" evidence="1">
    <location>
        <begin position="6"/>
        <end position="24"/>
    </location>
</feature>